<dbReference type="InterPro" id="IPR023614">
    <property type="entry name" value="Porin_dom_sf"/>
</dbReference>
<evidence type="ECO:0000256" key="10">
    <source>
        <dbReference type="ARBA" id="ARBA00023237"/>
    </source>
</evidence>
<comment type="subunit">
    <text evidence="2">Homotrimer.</text>
</comment>
<keyword evidence="5" id="KW-0812">Transmembrane</keyword>
<evidence type="ECO:0000256" key="11">
    <source>
        <dbReference type="SAM" id="SignalP"/>
    </source>
</evidence>
<proteinExistence type="predicted"/>
<dbReference type="GO" id="GO:0006811">
    <property type="term" value="P:monoatomic ion transport"/>
    <property type="evidence" value="ECO:0007669"/>
    <property type="project" value="UniProtKB-KW"/>
</dbReference>
<protein>
    <recommendedName>
        <fullName evidence="12">Porin domain-containing protein</fullName>
    </recommendedName>
</protein>
<keyword evidence="10" id="KW-0998">Cell outer membrane</keyword>
<dbReference type="RefSeq" id="WP_101683535.1">
    <property type="nucleotide sequence ID" value="NZ_PJRP01000011.1"/>
</dbReference>
<evidence type="ECO:0000256" key="9">
    <source>
        <dbReference type="ARBA" id="ARBA00023136"/>
    </source>
</evidence>
<name>A0A2N5C8J2_9BURK</name>
<evidence type="ECO:0000256" key="2">
    <source>
        <dbReference type="ARBA" id="ARBA00011233"/>
    </source>
</evidence>
<comment type="caution">
    <text evidence="13">The sequence shown here is derived from an EMBL/GenBank/DDBJ whole genome shotgun (WGS) entry which is preliminary data.</text>
</comment>
<keyword evidence="8" id="KW-0626">Porin</keyword>
<evidence type="ECO:0000259" key="12">
    <source>
        <dbReference type="Pfam" id="PF13609"/>
    </source>
</evidence>
<dbReference type="GO" id="GO:0009279">
    <property type="term" value="C:cell outer membrane"/>
    <property type="evidence" value="ECO:0007669"/>
    <property type="project" value="UniProtKB-SubCell"/>
</dbReference>
<dbReference type="Proteomes" id="UP000234341">
    <property type="component" value="Unassembled WGS sequence"/>
</dbReference>
<keyword evidence="3" id="KW-0813">Transport</keyword>
<feature type="chain" id="PRO_5014697823" description="Porin domain-containing protein" evidence="11">
    <location>
        <begin position="23"/>
        <end position="388"/>
    </location>
</feature>
<keyword evidence="4" id="KW-1134">Transmembrane beta strand</keyword>
<evidence type="ECO:0000313" key="14">
    <source>
        <dbReference type="Proteomes" id="UP000234341"/>
    </source>
</evidence>
<dbReference type="SUPFAM" id="SSF56935">
    <property type="entry name" value="Porins"/>
    <property type="match status" value="1"/>
</dbReference>
<dbReference type="PANTHER" id="PTHR34501:SF9">
    <property type="entry name" value="MAJOR OUTER MEMBRANE PROTEIN P.IA"/>
    <property type="match status" value="1"/>
</dbReference>
<accession>A0A2N5C8J2</accession>
<evidence type="ECO:0000313" key="13">
    <source>
        <dbReference type="EMBL" id="PLP98521.1"/>
    </source>
</evidence>
<reference evidence="13 14" key="1">
    <citation type="submission" date="2017-12" db="EMBL/GenBank/DDBJ databases">
        <title>Genome sequence of the active heterotrophic nitrifier-denitrifier, Cupriavidus pauculus UM1.</title>
        <authorList>
            <person name="Putonti C."/>
            <person name="Castignetti D."/>
        </authorList>
    </citation>
    <scope>NUCLEOTIDE SEQUENCE [LARGE SCALE GENOMIC DNA]</scope>
    <source>
        <strain evidence="13 14">UM1</strain>
    </source>
</reference>
<evidence type="ECO:0000256" key="3">
    <source>
        <dbReference type="ARBA" id="ARBA00022448"/>
    </source>
</evidence>
<dbReference type="GO" id="GO:0015288">
    <property type="term" value="F:porin activity"/>
    <property type="evidence" value="ECO:0007669"/>
    <property type="project" value="UniProtKB-KW"/>
</dbReference>
<evidence type="ECO:0000256" key="7">
    <source>
        <dbReference type="ARBA" id="ARBA00023065"/>
    </source>
</evidence>
<evidence type="ECO:0000256" key="1">
    <source>
        <dbReference type="ARBA" id="ARBA00004571"/>
    </source>
</evidence>
<keyword evidence="6 11" id="KW-0732">Signal</keyword>
<sequence length="388" mass="41258">MRHLIRLSTAVAAMAVSVPVLAQDSQLGSIYASNGTGFGAQALGIAPGRNIVSLYGTVDMAINYIRAGSQSQVRMQSGNVWTSKFGIYGQEDLGQGWTTFFRLESGFAADTGAVQDSKSFFNRASYIGMHSRNYGQLVLGRQYTSIGSAAIGADPFLANGHESVHTYLLTTSGLGGAANTDAVARLNQTIRYISPRILNVSLDASLSFKGDRSVGTSMHAKTLSANYSDGATMVGVGYGQSYCDPAITGSCTSTDAAAPTLRTDTWIVSALHDFGAFVGQAAWLRFDPKAPGAHTADLYTVGAQRMVGRNFFRIGLAYRHTTADQNYAYGGTVGVDHFLSKRTALYARVSVLKNGPKSSLIYDYDTTNVPVSAGNTVSDASIGMYHNF</sequence>
<dbReference type="CDD" id="cd00342">
    <property type="entry name" value="gram_neg_porins"/>
    <property type="match status" value="1"/>
</dbReference>
<dbReference type="AlphaFoldDB" id="A0A2N5C8J2"/>
<dbReference type="PANTHER" id="PTHR34501">
    <property type="entry name" value="PROTEIN YDDL-RELATED"/>
    <property type="match status" value="1"/>
</dbReference>
<evidence type="ECO:0000256" key="5">
    <source>
        <dbReference type="ARBA" id="ARBA00022692"/>
    </source>
</evidence>
<gene>
    <name evidence="13" type="ORF">CYJ10_21815</name>
</gene>
<dbReference type="GO" id="GO:0046930">
    <property type="term" value="C:pore complex"/>
    <property type="evidence" value="ECO:0007669"/>
    <property type="project" value="UniProtKB-KW"/>
</dbReference>
<dbReference type="InterPro" id="IPR033900">
    <property type="entry name" value="Gram_neg_porin_domain"/>
</dbReference>
<dbReference type="Gene3D" id="2.40.160.10">
    <property type="entry name" value="Porin"/>
    <property type="match status" value="1"/>
</dbReference>
<evidence type="ECO:0000256" key="6">
    <source>
        <dbReference type="ARBA" id="ARBA00022729"/>
    </source>
</evidence>
<evidence type="ECO:0000256" key="4">
    <source>
        <dbReference type="ARBA" id="ARBA00022452"/>
    </source>
</evidence>
<comment type="subcellular location">
    <subcellularLocation>
        <location evidence="1">Cell outer membrane</location>
        <topology evidence="1">Multi-pass membrane protein</topology>
    </subcellularLocation>
</comment>
<keyword evidence="9" id="KW-0472">Membrane</keyword>
<dbReference type="OrthoDB" id="8982743at2"/>
<dbReference type="Pfam" id="PF13609">
    <property type="entry name" value="Porin_4"/>
    <property type="match status" value="1"/>
</dbReference>
<feature type="domain" description="Porin" evidence="12">
    <location>
        <begin position="10"/>
        <end position="354"/>
    </location>
</feature>
<dbReference type="InterPro" id="IPR050298">
    <property type="entry name" value="Gram-neg_bact_OMP"/>
</dbReference>
<organism evidence="13 14">
    <name type="scientific">Cupriavidus pauculus</name>
    <dbReference type="NCBI Taxonomy" id="82633"/>
    <lineage>
        <taxon>Bacteria</taxon>
        <taxon>Pseudomonadati</taxon>
        <taxon>Pseudomonadota</taxon>
        <taxon>Betaproteobacteria</taxon>
        <taxon>Burkholderiales</taxon>
        <taxon>Burkholderiaceae</taxon>
        <taxon>Cupriavidus</taxon>
    </lineage>
</organism>
<feature type="signal peptide" evidence="11">
    <location>
        <begin position="1"/>
        <end position="22"/>
    </location>
</feature>
<keyword evidence="7" id="KW-0406">Ion transport</keyword>
<dbReference type="EMBL" id="PJRP01000011">
    <property type="protein sequence ID" value="PLP98521.1"/>
    <property type="molecule type" value="Genomic_DNA"/>
</dbReference>
<evidence type="ECO:0000256" key="8">
    <source>
        <dbReference type="ARBA" id="ARBA00023114"/>
    </source>
</evidence>